<dbReference type="InterPro" id="IPR036575">
    <property type="entry name" value="TFIIS_cen_dom_sf"/>
</dbReference>
<keyword evidence="1" id="KW-0175">Coiled coil</keyword>
<proteinExistence type="predicted"/>
<dbReference type="AlphaFoldDB" id="V4KCC8"/>
<dbReference type="InterPro" id="IPR003618">
    <property type="entry name" value="TFIIS_cen_dom"/>
</dbReference>
<protein>
    <recommendedName>
        <fullName evidence="2">TFIIS central domain-containing protein</fullName>
    </recommendedName>
</protein>
<dbReference type="EMBL" id="KI517953">
    <property type="protein sequence ID" value="ESQ28764.1"/>
    <property type="molecule type" value="Genomic_DNA"/>
</dbReference>
<dbReference type="Proteomes" id="UP000030689">
    <property type="component" value="Unassembled WGS sequence"/>
</dbReference>
<evidence type="ECO:0000259" key="2">
    <source>
        <dbReference type="PROSITE" id="PS51321"/>
    </source>
</evidence>
<dbReference type="STRING" id="72664.V4KCC8"/>
<gene>
    <name evidence="3" type="ORF">EUTSA_v10019809mg</name>
</gene>
<evidence type="ECO:0000256" key="1">
    <source>
        <dbReference type="SAM" id="Coils"/>
    </source>
</evidence>
<dbReference type="OMA" id="HKIQLEV"/>
<accession>V4KCC8</accession>
<dbReference type="Gramene" id="ESQ28764">
    <property type="protein sequence ID" value="ESQ28764"/>
    <property type="gene ID" value="EUTSA_v10019809mg"/>
</dbReference>
<reference evidence="3 4" key="1">
    <citation type="journal article" date="2013" name="Front. Plant Sci.">
        <title>The Reference Genome of the Halophytic Plant Eutrema salsugineum.</title>
        <authorList>
            <person name="Yang R."/>
            <person name="Jarvis D.E."/>
            <person name="Chen H."/>
            <person name="Beilstein M.A."/>
            <person name="Grimwood J."/>
            <person name="Jenkins J."/>
            <person name="Shu S."/>
            <person name="Prochnik S."/>
            <person name="Xin M."/>
            <person name="Ma C."/>
            <person name="Schmutz J."/>
            <person name="Wing R.A."/>
            <person name="Mitchell-Olds T."/>
            <person name="Schumaker K.S."/>
            <person name="Wang X."/>
        </authorList>
    </citation>
    <scope>NUCLEOTIDE SEQUENCE [LARGE SCALE GENOMIC DNA]</scope>
</reference>
<dbReference type="SMART" id="SM00510">
    <property type="entry name" value="TFS2M"/>
    <property type="match status" value="1"/>
</dbReference>
<dbReference type="PANTHER" id="PTHR11477:SF25">
    <property type="entry name" value="TRANSCRIPTION FACTOR-RELATED"/>
    <property type="match status" value="1"/>
</dbReference>
<feature type="domain" description="TFIIS central" evidence="2">
    <location>
        <begin position="115"/>
        <end position="240"/>
    </location>
</feature>
<dbReference type="Gene3D" id="1.10.472.30">
    <property type="entry name" value="Transcription elongation factor S-II, central domain"/>
    <property type="match status" value="1"/>
</dbReference>
<sequence length="249" mass="28409">MQKQEFLELFEAATRAAKAARGGENSTAVSRCLDAMKRLKKAPESLVCDLIIKTSSSIGENHSLFTEHKNTQIRSEAKLLYTLWLSYLYATGRKQNRPPVVKKKRVEISTTGDSKRDKVREILQTSLSKVANEVVAETEMKKRVVSCDPWTVAVSVETAMFEKLGCFEGSQKAKYRSILFNMGDSNNPDLRRKVLLGEINGERLVTMDKEELGSDKIQKEVQQIKEKARFREENRLKMMMLQSDHMIMI</sequence>
<dbReference type="SUPFAM" id="SSF46942">
    <property type="entry name" value="Elongation factor TFIIS domain 2"/>
    <property type="match status" value="1"/>
</dbReference>
<evidence type="ECO:0000313" key="3">
    <source>
        <dbReference type="EMBL" id="ESQ28764.1"/>
    </source>
</evidence>
<dbReference type="KEGG" id="eus:EUTSA_v10019809mg"/>
<evidence type="ECO:0000313" key="4">
    <source>
        <dbReference type="Proteomes" id="UP000030689"/>
    </source>
</evidence>
<dbReference type="SMART" id="SM00509">
    <property type="entry name" value="TFS2N"/>
    <property type="match status" value="1"/>
</dbReference>
<dbReference type="PANTHER" id="PTHR11477">
    <property type="entry name" value="TRANSCRIPTION FACTOR S-II ZINC FINGER DOMAIN-CONTAINING PROTEIN"/>
    <property type="match status" value="1"/>
</dbReference>
<feature type="coiled-coil region" evidence="1">
    <location>
        <begin position="207"/>
        <end position="234"/>
    </location>
</feature>
<keyword evidence="4" id="KW-1185">Reference proteome</keyword>
<dbReference type="GO" id="GO:0006351">
    <property type="term" value="P:DNA-templated transcription"/>
    <property type="evidence" value="ECO:0007669"/>
    <property type="project" value="InterPro"/>
</dbReference>
<name>V4KCC8_EUTSA</name>
<dbReference type="GO" id="GO:0005634">
    <property type="term" value="C:nucleus"/>
    <property type="evidence" value="ECO:0007669"/>
    <property type="project" value="InterPro"/>
</dbReference>
<dbReference type="Pfam" id="PF07500">
    <property type="entry name" value="TFIIS_M"/>
    <property type="match status" value="1"/>
</dbReference>
<organism evidence="3 4">
    <name type="scientific">Eutrema salsugineum</name>
    <name type="common">Saltwater cress</name>
    <name type="synonym">Sisymbrium salsugineum</name>
    <dbReference type="NCBI Taxonomy" id="72664"/>
    <lineage>
        <taxon>Eukaryota</taxon>
        <taxon>Viridiplantae</taxon>
        <taxon>Streptophyta</taxon>
        <taxon>Embryophyta</taxon>
        <taxon>Tracheophyta</taxon>
        <taxon>Spermatophyta</taxon>
        <taxon>Magnoliopsida</taxon>
        <taxon>eudicotyledons</taxon>
        <taxon>Gunneridae</taxon>
        <taxon>Pentapetalae</taxon>
        <taxon>rosids</taxon>
        <taxon>malvids</taxon>
        <taxon>Brassicales</taxon>
        <taxon>Brassicaceae</taxon>
        <taxon>Eutremeae</taxon>
        <taxon>Eutrema</taxon>
    </lineage>
</organism>
<dbReference type="PROSITE" id="PS51321">
    <property type="entry name" value="TFIIS_CENTRAL"/>
    <property type="match status" value="1"/>
</dbReference>
<dbReference type="eggNOG" id="KOG1105">
    <property type="taxonomic scope" value="Eukaryota"/>
</dbReference>
<dbReference type="InterPro" id="IPR003617">
    <property type="entry name" value="TFIIS/CRSP70_N_sub"/>
</dbReference>